<feature type="binding site" evidence="8">
    <location>
        <position position="46"/>
    </location>
    <ligand>
        <name>Zn(2+)</name>
        <dbReference type="ChEBI" id="CHEBI:29105"/>
    </ligand>
</feature>
<evidence type="ECO:0000256" key="4">
    <source>
        <dbReference type="ARBA" id="ARBA00022728"/>
    </source>
</evidence>
<evidence type="ECO:0000256" key="3">
    <source>
        <dbReference type="ARBA" id="ARBA00022723"/>
    </source>
</evidence>
<dbReference type="GO" id="GO:0071006">
    <property type="term" value="C:U2-type catalytic step 1 spliceosome"/>
    <property type="evidence" value="ECO:0007669"/>
    <property type="project" value="UniProtKB-UniRule"/>
</dbReference>
<feature type="binding site" evidence="8">
    <location>
        <position position="87"/>
    </location>
    <ligand>
        <name>Zn(2+)</name>
        <dbReference type="ChEBI" id="CHEBI:29105"/>
    </ligand>
</feature>
<evidence type="ECO:0000256" key="7">
    <source>
        <dbReference type="ARBA" id="ARBA00023242"/>
    </source>
</evidence>
<evidence type="ECO:0000313" key="10">
    <source>
        <dbReference type="EMBL" id="CBY21670.1"/>
    </source>
</evidence>
<gene>
    <name evidence="10" type="ORF">GSOID_T00009444001</name>
</gene>
<comment type="subunit">
    <text evidence="8">Component of the spliceosome. Present in the activated B complex, the catalytically activated B* complex which catalyzes the branching, the catalytic step 1 C complex catalyzing the exon ligation, and the postcatalytic P complex containing the ligated exons (mRNA) and the excised lariat intron.</text>
</comment>
<dbReference type="Pfam" id="PF04502">
    <property type="entry name" value="Saf4_Yju2"/>
    <property type="match status" value="1"/>
</dbReference>
<comment type="function">
    <text evidence="8">Part of the spliceosome which catalyzes two sequential transesterification reactions, first the excision of the non-coding intron from pre-mRNA and then the ligation of the coding exons to form the mature mRNA. Plays a role in stabilizing the structure of the spliceosome catalytic core and docking of the branch helix into the active site, producing 5'-exon and lariat intron-3'-intermediates.</text>
</comment>
<dbReference type="PANTHER" id="PTHR12111:SF1">
    <property type="entry name" value="SPLICING FACTOR YJU2"/>
    <property type="match status" value="1"/>
</dbReference>
<dbReference type="PANTHER" id="PTHR12111">
    <property type="entry name" value="SPLICING FACTOR YJU2"/>
    <property type="match status" value="1"/>
</dbReference>
<sequence>MSERKVLNKYYPPDYDPRRLPRNKGAGAIEDKIMIIRTMAPFHMRCKTCGNYIYRGTKFNSRVETIKGEKYLGTIPIRRFYIRCTKCVATITFKTDPANQDYAMETGATRNFEANRMWQLMEKREEDAKAEEERLNPMIALENRTQKSNAQLIRQENLEEIFELAEISGDSDIAQLKALKKINDEKEFQQKLQEFLLEKDINILSENQQDLWRLGKEEEKQEDKDQVEVLNMLKDVKSSDYLTLNLEEEENPIYSSIEDKRSRQLREALDKKSSLKKFGSIIKLKKDSEGQKKGMSFRDYKEKVKRNEVAKKAEAAAKAKARTELVSGFAAYGSSSSDDEPPQEDVKQPSDTIQSVENGKESSINRAEENEEENVSKSESPEKVVSSESEDKPPACLPAGFFAMPEVPDEVQKPKEAEPETKKRKAEFGTDDFWSSMIKKKN</sequence>
<keyword evidence="3 8" id="KW-0479">Metal-binding</keyword>
<dbReference type="InterPro" id="IPR043701">
    <property type="entry name" value="Yju2"/>
</dbReference>
<evidence type="ECO:0000256" key="2">
    <source>
        <dbReference type="ARBA" id="ARBA00022664"/>
    </source>
</evidence>
<dbReference type="EMBL" id="FN653017">
    <property type="protein sequence ID" value="CBY21670.1"/>
    <property type="molecule type" value="Genomic_DNA"/>
</dbReference>
<name>E4WUY8_OIKDI</name>
<evidence type="ECO:0000313" key="11">
    <source>
        <dbReference type="Proteomes" id="UP000001307"/>
    </source>
</evidence>
<reference evidence="10" key="1">
    <citation type="journal article" date="2010" name="Science">
        <title>Plasticity of animal genome architecture unmasked by rapid evolution of a pelagic tunicate.</title>
        <authorList>
            <person name="Denoeud F."/>
            <person name="Henriet S."/>
            <person name="Mungpakdee S."/>
            <person name="Aury J.M."/>
            <person name="Da Silva C."/>
            <person name="Brinkmann H."/>
            <person name="Mikhaleva J."/>
            <person name="Olsen L.C."/>
            <person name="Jubin C."/>
            <person name="Canestro C."/>
            <person name="Bouquet J.M."/>
            <person name="Danks G."/>
            <person name="Poulain J."/>
            <person name="Campsteijn C."/>
            <person name="Adamski M."/>
            <person name="Cross I."/>
            <person name="Yadetie F."/>
            <person name="Muffato M."/>
            <person name="Louis A."/>
            <person name="Butcher S."/>
            <person name="Tsagkogeorga G."/>
            <person name="Konrad A."/>
            <person name="Singh S."/>
            <person name="Jensen M.F."/>
            <person name="Cong E.H."/>
            <person name="Eikeseth-Otteraa H."/>
            <person name="Noel B."/>
            <person name="Anthouard V."/>
            <person name="Porcel B.M."/>
            <person name="Kachouri-Lafond R."/>
            <person name="Nishino A."/>
            <person name="Ugolini M."/>
            <person name="Chourrout P."/>
            <person name="Nishida H."/>
            <person name="Aasland R."/>
            <person name="Huzurbazar S."/>
            <person name="Westhof E."/>
            <person name="Delsuc F."/>
            <person name="Lehrach H."/>
            <person name="Reinhardt R."/>
            <person name="Weissenbach J."/>
            <person name="Roy S.W."/>
            <person name="Artiguenave F."/>
            <person name="Postlethwait J.H."/>
            <person name="Manak J.R."/>
            <person name="Thompson E.M."/>
            <person name="Jaillon O."/>
            <person name="Du Pasquier L."/>
            <person name="Boudinot P."/>
            <person name="Liberles D.A."/>
            <person name="Volff J.N."/>
            <person name="Philippe H."/>
            <person name="Lenhard B."/>
            <person name="Roest Crollius H."/>
            <person name="Wincker P."/>
            <person name="Chourrout D."/>
        </authorList>
    </citation>
    <scope>NUCLEOTIDE SEQUENCE [LARGE SCALE GENOMIC DNA]</scope>
</reference>
<evidence type="ECO:0000256" key="9">
    <source>
        <dbReference type="SAM" id="MobiDB-lite"/>
    </source>
</evidence>
<feature type="region of interest" description="Disordered" evidence="9">
    <location>
        <begin position="331"/>
        <end position="442"/>
    </location>
</feature>
<comment type="similarity">
    <text evidence="8">Belongs to the CWC16 family. YJU2 subfamily.</text>
</comment>
<protein>
    <recommendedName>
        <fullName evidence="8">Splicing factor YJU2</fullName>
    </recommendedName>
</protein>
<comment type="subcellular location">
    <subcellularLocation>
        <location evidence="1 8">Nucleus</location>
    </subcellularLocation>
</comment>
<dbReference type="HAMAP" id="MF_03226">
    <property type="entry name" value="YJU2"/>
    <property type="match status" value="1"/>
</dbReference>
<dbReference type="GO" id="GO:0000349">
    <property type="term" value="P:generation of catalytic spliceosome for first transesterification step"/>
    <property type="evidence" value="ECO:0007669"/>
    <property type="project" value="UniProtKB-UniRule"/>
</dbReference>
<keyword evidence="6" id="KW-0508">mRNA splicing</keyword>
<dbReference type="AlphaFoldDB" id="E4WUY8"/>
<dbReference type="GO" id="GO:0046872">
    <property type="term" value="F:metal ion binding"/>
    <property type="evidence" value="ECO:0007669"/>
    <property type="project" value="UniProtKB-KW"/>
</dbReference>
<evidence type="ECO:0000256" key="6">
    <source>
        <dbReference type="ARBA" id="ARBA00023187"/>
    </source>
</evidence>
<dbReference type="FunCoup" id="E4WUY8">
    <property type="interactions" value="590"/>
</dbReference>
<keyword evidence="11" id="KW-1185">Reference proteome</keyword>
<dbReference type="InterPro" id="IPR007590">
    <property type="entry name" value="Saf4/Yju2"/>
</dbReference>
<feature type="compositionally biased region" description="Basic and acidic residues" evidence="9">
    <location>
        <begin position="410"/>
        <end position="421"/>
    </location>
</feature>
<organism evidence="10">
    <name type="scientific">Oikopleura dioica</name>
    <name type="common">Tunicate</name>
    <dbReference type="NCBI Taxonomy" id="34765"/>
    <lineage>
        <taxon>Eukaryota</taxon>
        <taxon>Metazoa</taxon>
        <taxon>Chordata</taxon>
        <taxon>Tunicata</taxon>
        <taxon>Appendicularia</taxon>
        <taxon>Copelata</taxon>
        <taxon>Oikopleuridae</taxon>
        <taxon>Oikopleura</taxon>
    </lineage>
</organism>
<proteinExistence type="inferred from homology"/>
<keyword evidence="7 8" id="KW-0539">Nucleus</keyword>
<dbReference type="InParanoid" id="E4WUY8"/>
<keyword evidence="2" id="KW-0507">mRNA processing</keyword>
<feature type="binding site" evidence="8">
    <location>
        <position position="84"/>
    </location>
    <ligand>
        <name>Zn(2+)</name>
        <dbReference type="ChEBI" id="CHEBI:29105"/>
    </ligand>
</feature>
<evidence type="ECO:0000256" key="8">
    <source>
        <dbReference type="HAMAP-Rule" id="MF_03226"/>
    </source>
</evidence>
<dbReference type="OrthoDB" id="674963at2759"/>
<keyword evidence="5 8" id="KW-0862">Zinc</keyword>
<accession>E4WUY8</accession>
<dbReference type="Proteomes" id="UP000001307">
    <property type="component" value="Unassembled WGS sequence"/>
</dbReference>
<evidence type="ECO:0000256" key="5">
    <source>
        <dbReference type="ARBA" id="ARBA00022833"/>
    </source>
</evidence>
<evidence type="ECO:0000256" key="1">
    <source>
        <dbReference type="ARBA" id="ARBA00004123"/>
    </source>
</evidence>
<feature type="binding site" evidence="8">
    <location>
        <position position="49"/>
    </location>
    <ligand>
        <name>Zn(2+)</name>
        <dbReference type="ChEBI" id="CHEBI:29105"/>
    </ligand>
</feature>
<keyword evidence="4 8" id="KW-0747">Spliceosome</keyword>